<feature type="transmembrane region" description="Helical" evidence="1">
    <location>
        <begin position="333"/>
        <end position="357"/>
    </location>
</feature>
<accession>A0A8S3SWX7</accession>
<sequence>MTAFQALKDFTSHLTLASVNTTSTLEYFSYEITFQEIAQECRNEGGLPVFKQDSTFDLISDTSAIPVGREFWVGDILYTDWIYPLDCVRKSSIYENSQTPRTTSRISDCYEHCFDYPVFAMQRGYCVCLESYQTISVPVESECTDECDDIGLCGRGGSNSQSYVSLYRTSAVVTNQNIQVVYDTSLGSSSYVECLTARCQLNEYKAMYCYAGPTKVALCVTGDVTEVGTYNNGLLTCSQKAGSYLSVYRCHNSTTRLAWLGPFRFTFNPFDGMIPGLRIARGAKCVKTNTGSVNCIQTTELTDLPFICSIGTNQQQPTTTPQPINTNNDGDSITGIIVGCVVGVTVLFATVIIVVIWRKKQKSSKDRLEIDNLEVINTNAPNEYEIPRRDSRVYDHIYAQSTDVYHPYLDIRDSSVSGYNGYNGQNGQLTSTQESNFRPVSLPNDIKQTVDTNDINISTVNLGTNEYIEPARTPNFGRKLPDIPLSQR</sequence>
<gene>
    <name evidence="2" type="ORF">MEDL_39043</name>
</gene>
<keyword evidence="1" id="KW-1133">Transmembrane helix</keyword>
<keyword evidence="3" id="KW-1185">Reference proteome</keyword>
<dbReference type="Proteomes" id="UP000683360">
    <property type="component" value="Unassembled WGS sequence"/>
</dbReference>
<proteinExistence type="predicted"/>
<protein>
    <recommendedName>
        <fullName evidence="4">WSC domain-containing protein</fullName>
    </recommendedName>
</protein>
<evidence type="ECO:0000256" key="1">
    <source>
        <dbReference type="SAM" id="Phobius"/>
    </source>
</evidence>
<evidence type="ECO:0008006" key="4">
    <source>
        <dbReference type="Google" id="ProtNLM"/>
    </source>
</evidence>
<dbReference type="EMBL" id="CAJPWZ010001864">
    <property type="protein sequence ID" value="CAG2225917.1"/>
    <property type="molecule type" value="Genomic_DNA"/>
</dbReference>
<keyword evidence="1" id="KW-0472">Membrane</keyword>
<comment type="caution">
    <text evidence="2">The sequence shown here is derived from an EMBL/GenBank/DDBJ whole genome shotgun (WGS) entry which is preliminary data.</text>
</comment>
<dbReference type="OrthoDB" id="6074281at2759"/>
<evidence type="ECO:0000313" key="3">
    <source>
        <dbReference type="Proteomes" id="UP000683360"/>
    </source>
</evidence>
<keyword evidence="1" id="KW-0812">Transmembrane</keyword>
<evidence type="ECO:0000313" key="2">
    <source>
        <dbReference type="EMBL" id="CAG2225917.1"/>
    </source>
</evidence>
<reference evidence="2" key="1">
    <citation type="submission" date="2021-03" db="EMBL/GenBank/DDBJ databases">
        <authorList>
            <person name="Bekaert M."/>
        </authorList>
    </citation>
    <scope>NUCLEOTIDE SEQUENCE</scope>
</reference>
<name>A0A8S3SWX7_MYTED</name>
<organism evidence="2 3">
    <name type="scientific">Mytilus edulis</name>
    <name type="common">Blue mussel</name>
    <dbReference type="NCBI Taxonomy" id="6550"/>
    <lineage>
        <taxon>Eukaryota</taxon>
        <taxon>Metazoa</taxon>
        <taxon>Spiralia</taxon>
        <taxon>Lophotrochozoa</taxon>
        <taxon>Mollusca</taxon>
        <taxon>Bivalvia</taxon>
        <taxon>Autobranchia</taxon>
        <taxon>Pteriomorphia</taxon>
        <taxon>Mytilida</taxon>
        <taxon>Mytiloidea</taxon>
        <taxon>Mytilidae</taxon>
        <taxon>Mytilinae</taxon>
        <taxon>Mytilus</taxon>
    </lineage>
</organism>
<dbReference type="AlphaFoldDB" id="A0A8S3SWX7"/>